<feature type="compositionally biased region" description="Pro residues" evidence="1">
    <location>
        <begin position="135"/>
        <end position="147"/>
    </location>
</feature>
<dbReference type="AlphaFoldDB" id="A0A4Y9ZQT1"/>
<accession>A0A4Y9ZQT1</accession>
<feature type="non-terminal residue" evidence="2">
    <location>
        <position position="147"/>
    </location>
</feature>
<sequence>MSSISGVSASLMQQSPPDTPGFLAADSDPASQLRQAALLTLKSKRRRPPSAADTSYGSLPPSRPLAVESPSIMLDYGEEESSAAPHAATAPAPTPSPPSPGKEATTKTDTPQAAQEDVSMREEGEISETEEEPPRPPPCPPQPKTPV</sequence>
<protein>
    <submittedName>
        <fullName evidence="2">Uncharacterized protein</fullName>
    </submittedName>
</protein>
<feature type="region of interest" description="Disordered" evidence="1">
    <location>
        <begin position="1"/>
        <end position="147"/>
    </location>
</feature>
<dbReference type="Proteomes" id="UP000298061">
    <property type="component" value="Unassembled WGS sequence"/>
</dbReference>
<evidence type="ECO:0000256" key="1">
    <source>
        <dbReference type="SAM" id="MobiDB-lite"/>
    </source>
</evidence>
<name>A0A4Y9ZQT1_9AGAM</name>
<evidence type="ECO:0000313" key="2">
    <source>
        <dbReference type="EMBL" id="TFY76191.1"/>
    </source>
</evidence>
<comment type="caution">
    <text evidence="2">The sequence shown here is derived from an EMBL/GenBank/DDBJ whole genome shotgun (WGS) entry which is preliminary data.</text>
</comment>
<reference evidence="2 3" key="1">
    <citation type="submission" date="2019-02" db="EMBL/GenBank/DDBJ databases">
        <title>Genome sequencing of the rare red list fungi Hericium alpestre (H. flagellum).</title>
        <authorList>
            <person name="Buettner E."/>
            <person name="Kellner H."/>
        </authorList>
    </citation>
    <scope>NUCLEOTIDE SEQUENCE [LARGE SCALE GENOMIC DNA]</scope>
    <source>
        <strain evidence="2 3">DSM 108284</strain>
    </source>
</reference>
<evidence type="ECO:0000313" key="3">
    <source>
        <dbReference type="Proteomes" id="UP000298061"/>
    </source>
</evidence>
<keyword evidence="3" id="KW-1185">Reference proteome</keyword>
<feature type="compositionally biased region" description="Polar residues" evidence="1">
    <location>
        <begin position="1"/>
        <end position="16"/>
    </location>
</feature>
<proteinExistence type="predicted"/>
<feature type="compositionally biased region" description="Low complexity" evidence="1">
    <location>
        <begin position="82"/>
        <end position="91"/>
    </location>
</feature>
<dbReference type="EMBL" id="SFCI01001286">
    <property type="protein sequence ID" value="TFY76191.1"/>
    <property type="molecule type" value="Genomic_DNA"/>
</dbReference>
<organism evidence="2 3">
    <name type="scientific">Hericium alpestre</name>
    <dbReference type="NCBI Taxonomy" id="135208"/>
    <lineage>
        <taxon>Eukaryota</taxon>
        <taxon>Fungi</taxon>
        <taxon>Dikarya</taxon>
        <taxon>Basidiomycota</taxon>
        <taxon>Agaricomycotina</taxon>
        <taxon>Agaricomycetes</taxon>
        <taxon>Russulales</taxon>
        <taxon>Hericiaceae</taxon>
        <taxon>Hericium</taxon>
    </lineage>
</organism>
<gene>
    <name evidence="2" type="ORF">EWM64_g7818</name>
</gene>